<accession>A0A1B1N4A1</accession>
<dbReference type="Proteomes" id="UP000092573">
    <property type="component" value="Chromosome"/>
</dbReference>
<evidence type="ECO:0000313" key="5">
    <source>
        <dbReference type="Proteomes" id="UP000092573"/>
    </source>
</evidence>
<dbReference type="EMBL" id="CP014167">
    <property type="protein sequence ID" value="ANS76271.1"/>
    <property type="molecule type" value="Genomic_DNA"/>
</dbReference>
<dbReference type="PROSITE" id="PS51762">
    <property type="entry name" value="GH16_2"/>
    <property type="match status" value="1"/>
</dbReference>
<feature type="chain" id="PRO_5008527623" evidence="2">
    <location>
        <begin position="30"/>
        <end position="416"/>
    </location>
</feature>
<dbReference type="CDD" id="cd08023">
    <property type="entry name" value="GH16_laminarinase_like"/>
    <property type="match status" value="1"/>
</dbReference>
<dbReference type="OrthoDB" id="9809583at2"/>
<dbReference type="KEGG" id="pyg:AWM70_18165"/>
<sequence>MMRKPGKWLSLLTVFALLIALTPLTSANAAGEWNLVWSDEFDGTSLNTNNWKAEIGTGSGGWGNNELEYYTDRPQNLKVTGGNLVITAQKEAYGGMNYTSARIKTQGLKSFTYGKIEARIKLPSGQGLWPAFWMLGSNIDTVGWPKSGEIDIMERVNNNASVNGTVHWDANGQADYGRTSGNLDFSQYHVYSVEWDPNYIRWFVDGNQFNEFYIANGTGNTEEFQKPFFILLNLAVGGNWPGSPNNSTPFPSQMLVDYVRVYQQSSTPSPSPIVSGGVYTIASKVSGKVLDVTDVSTASGAKIQQWTNYTAPNQQFRVDSTGDGYYKLTAIHSGKVLDVPSSSTASGVQLQQWDDNGSNAQRWSIVDAGGGYFKVVSKASGLVLDVASASTADGAAVQQYTDNGTDAQRWFFTKVN</sequence>
<reference evidence="4 5" key="1">
    <citation type="submission" date="2016-01" db="EMBL/GenBank/DDBJ databases">
        <title>Complete Genome Sequence of Paenibacillus yonginensis DCY84, a novel Plant Growth-Promoting Bacteria with Elicitation of Induced Systemic Resistance.</title>
        <authorList>
            <person name="Kim Y.J."/>
            <person name="Yang D.C."/>
            <person name="Sukweenadhi J."/>
        </authorList>
    </citation>
    <scope>NUCLEOTIDE SEQUENCE [LARGE SCALE GENOMIC DNA]</scope>
    <source>
        <strain evidence="4 5">DCY84</strain>
    </source>
</reference>
<dbReference type="GO" id="GO:0004553">
    <property type="term" value="F:hydrolase activity, hydrolyzing O-glycosyl compounds"/>
    <property type="evidence" value="ECO:0007669"/>
    <property type="project" value="InterPro"/>
</dbReference>
<name>A0A1B1N4A1_9BACL</name>
<organism evidence="4 5">
    <name type="scientific">Paenibacillus yonginensis</name>
    <dbReference type="NCBI Taxonomy" id="1462996"/>
    <lineage>
        <taxon>Bacteria</taxon>
        <taxon>Bacillati</taxon>
        <taxon>Bacillota</taxon>
        <taxon>Bacilli</taxon>
        <taxon>Bacillales</taxon>
        <taxon>Paenibacillaceae</taxon>
        <taxon>Paenibacillus</taxon>
    </lineage>
</organism>
<dbReference type="PANTHER" id="PTHR10963:SF55">
    <property type="entry name" value="GLYCOSIDE HYDROLASE FAMILY 16 PROTEIN"/>
    <property type="match status" value="1"/>
</dbReference>
<proteinExistence type="inferred from homology"/>
<dbReference type="CDD" id="cd00161">
    <property type="entry name" value="beta-trefoil_Ricin-like"/>
    <property type="match status" value="1"/>
</dbReference>
<evidence type="ECO:0000259" key="3">
    <source>
        <dbReference type="PROSITE" id="PS51762"/>
    </source>
</evidence>
<evidence type="ECO:0000256" key="2">
    <source>
        <dbReference type="SAM" id="SignalP"/>
    </source>
</evidence>
<dbReference type="Pfam" id="PF14200">
    <property type="entry name" value="RicinB_lectin_2"/>
    <property type="match status" value="1"/>
</dbReference>
<gene>
    <name evidence="4" type="ORF">AWM70_18165</name>
</gene>
<dbReference type="PROSITE" id="PS50231">
    <property type="entry name" value="RICIN_B_LECTIN"/>
    <property type="match status" value="1"/>
</dbReference>
<dbReference type="InterPro" id="IPR000757">
    <property type="entry name" value="Beta-glucanase-like"/>
</dbReference>
<dbReference type="AlphaFoldDB" id="A0A1B1N4A1"/>
<keyword evidence="2" id="KW-0732">Signal</keyword>
<dbReference type="InterPro" id="IPR000772">
    <property type="entry name" value="Ricin_B_lectin"/>
</dbReference>
<dbReference type="SUPFAM" id="SSF49899">
    <property type="entry name" value="Concanavalin A-like lectins/glucanases"/>
    <property type="match status" value="1"/>
</dbReference>
<dbReference type="Gene3D" id="2.80.10.50">
    <property type="match status" value="3"/>
</dbReference>
<keyword evidence="5" id="KW-1185">Reference proteome</keyword>
<dbReference type="Pfam" id="PF00722">
    <property type="entry name" value="Glyco_hydro_16"/>
    <property type="match status" value="1"/>
</dbReference>
<dbReference type="Gene3D" id="2.60.120.200">
    <property type="match status" value="1"/>
</dbReference>
<dbReference type="InterPro" id="IPR050546">
    <property type="entry name" value="Glycosyl_Hydrlase_16"/>
</dbReference>
<evidence type="ECO:0000256" key="1">
    <source>
        <dbReference type="ARBA" id="ARBA00006865"/>
    </source>
</evidence>
<dbReference type="SMART" id="SM00458">
    <property type="entry name" value="RICIN"/>
    <property type="match status" value="1"/>
</dbReference>
<dbReference type="InterPro" id="IPR013320">
    <property type="entry name" value="ConA-like_dom_sf"/>
</dbReference>
<dbReference type="GO" id="GO:0005975">
    <property type="term" value="P:carbohydrate metabolic process"/>
    <property type="evidence" value="ECO:0007669"/>
    <property type="project" value="InterPro"/>
</dbReference>
<feature type="signal peptide" evidence="2">
    <location>
        <begin position="1"/>
        <end position="29"/>
    </location>
</feature>
<protein>
    <submittedName>
        <fullName evidence="4">1,3--beta-D-glucan 3-glucanohydrolase</fullName>
    </submittedName>
</protein>
<dbReference type="STRING" id="1462996.AWM70_18165"/>
<evidence type="ECO:0000313" key="4">
    <source>
        <dbReference type="EMBL" id="ANS76271.1"/>
    </source>
</evidence>
<feature type="domain" description="GH16" evidence="3">
    <location>
        <begin position="24"/>
        <end position="267"/>
    </location>
</feature>
<dbReference type="SUPFAM" id="SSF50370">
    <property type="entry name" value="Ricin B-like lectins"/>
    <property type="match status" value="1"/>
</dbReference>
<keyword evidence="4" id="KW-0378">Hydrolase</keyword>
<dbReference type="InterPro" id="IPR035992">
    <property type="entry name" value="Ricin_B-like_lectins"/>
</dbReference>
<dbReference type="PANTHER" id="PTHR10963">
    <property type="entry name" value="GLYCOSYL HYDROLASE-RELATED"/>
    <property type="match status" value="1"/>
</dbReference>
<comment type="similarity">
    <text evidence="1">Belongs to the glycosyl hydrolase 16 family.</text>
</comment>